<organism evidence="1 2">
    <name type="scientific">Gossypium lobatum</name>
    <dbReference type="NCBI Taxonomy" id="34289"/>
    <lineage>
        <taxon>Eukaryota</taxon>
        <taxon>Viridiplantae</taxon>
        <taxon>Streptophyta</taxon>
        <taxon>Embryophyta</taxon>
        <taxon>Tracheophyta</taxon>
        <taxon>Spermatophyta</taxon>
        <taxon>Magnoliopsida</taxon>
        <taxon>eudicotyledons</taxon>
        <taxon>Gunneridae</taxon>
        <taxon>Pentapetalae</taxon>
        <taxon>rosids</taxon>
        <taxon>malvids</taxon>
        <taxon>Malvales</taxon>
        <taxon>Malvaceae</taxon>
        <taxon>Malvoideae</taxon>
        <taxon>Gossypium</taxon>
    </lineage>
</organism>
<name>A0A7J8NDR2_9ROSI</name>
<gene>
    <name evidence="1" type="ORF">Golob_006846</name>
</gene>
<proteinExistence type="predicted"/>
<comment type="caution">
    <text evidence="1">The sequence shown here is derived from an EMBL/GenBank/DDBJ whole genome shotgun (WGS) entry which is preliminary data.</text>
</comment>
<dbReference type="AlphaFoldDB" id="A0A7J8NDR2"/>
<feature type="non-terminal residue" evidence="1">
    <location>
        <position position="26"/>
    </location>
</feature>
<dbReference type="EMBL" id="JABEZX010069623">
    <property type="protein sequence ID" value="MBA0575000.1"/>
    <property type="molecule type" value="Genomic_DNA"/>
</dbReference>
<evidence type="ECO:0000313" key="2">
    <source>
        <dbReference type="Proteomes" id="UP000593572"/>
    </source>
</evidence>
<sequence>MVQYLLIDYLLLLGGVVEGVPLAQGF</sequence>
<keyword evidence="2" id="KW-1185">Reference proteome</keyword>
<reference evidence="1 2" key="1">
    <citation type="journal article" date="2019" name="Genome Biol. Evol.">
        <title>Insights into the evolution of the New World diploid cottons (Gossypium, subgenus Houzingenia) based on genome sequencing.</title>
        <authorList>
            <person name="Grover C.E."/>
            <person name="Arick M.A. 2nd"/>
            <person name="Thrash A."/>
            <person name="Conover J.L."/>
            <person name="Sanders W.S."/>
            <person name="Peterson D.G."/>
            <person name="Frelichowski J.E."/>
            <person name="Scheffler J.A."/>
            <person name="Scheffler B.E."/>
            <person name="Wendel J.F."/>
        </authorList>
    </citation>
    <scope>NUCLEOTIDE SEQUENCE [LARGE SCALE GENOMIC DNA]</scope>
    <source>
        <strain evidence="1">157</strain>
        <tissue evidence="1">Leaf</tissue>
    </source>
</reference>
<protein>
    <submittedName>
        <fullName evidence="1">Uncharacterized protein</fullName>
    </submittedName>
</protein>
<evidence type="ECO:0000313" key="1">
    <source>
        <dbReference type="EMBL" id="MBA0575000.1"/>
    </source>
</evidence>
<accession>A0A7J8NDR2</accession>
<dbReference type="Proteomes" id="UP000593572">
    <property type="component" value="Unassembled WGS sequence"/>
</dbReference>